<dbReference type="Gene3D" id="3.90.25.10">
    <property type="entry name" value="UDP-galactose 4-epimerase, domain 1"/>
    <property type="match status" value="1"/>
</dbReference>
<dbReference type="InterPro" id="IPR008030">
    <property type="entry name" value="NmrA-like"/>
</dbReference>
<dbReference type="GO" id="GO:0016491">
    <property type="term" value="F:oxidoreductase activity"/>
    <property type="evidence" value="ECO:0007669"/>
    <property type="project" value="UniProtKB-KW"/>
</dbReference>
<dbReference type="EMBL" id="KZ678137">
    <property type="protein sequence ID" value="PSN65048.1"/>
    <property type="molecule type" value="Genomic_DNA"/>
</dbReference>
<dbReference type="Gene3D" id="3.40.50.720">
    <property type="entry name" value="NAD(P)-binding Rossmann-like Domain"/>
    <property type="match status" value="1"/>
</dbReference>
<dbReference type="PANTHER" id="PTHR47706">
    <property type="entry name" value="NMRA-LIKE FAMILY PROTEIN"/>
    <property type="match status" value="1"/>
</dbReference>
<dbReference type="SUPFAM" id="SSF51735">
    <property type="entry name" value="NAD(P)-binding Rossmann-fold domains"/>
    <property type="match status" value="1"/>
</dbReference>
<dbReference type="InterPro" id="IPR045312">
    <property type="entry name" value="PCBER-like"/>
</dbReference>
<protein>
    <submittedName>
        <fullName evidence="4">Isoflavone reductase family protein</fullName>
    </submittedName>
</protein>
<dbReference type="PANTHER" id="PTHR47706:SF9">
    <property type="entry name" value="NMRA-LIKE DOMAIN-CONTAINING PROTEIN-RELATED"/>
    <property type="match status" value="1"/>
</dbReference>
<keyword evidence="1" id="KW-0521">NADP</keyword>
<keyword evidence="5" id="KW-1185">Reference proteome</keyword>
<feature type="domain" description="NmrA-like" evidence="3">
    <location>
        <begin position="5"/>
        <end position="239"/>
    </location>
</feature>
<evidence type="ECO:0000256" key="1">
    <source>
        <dbReference type="ARBA" id="ARBA00022857"/>
    </source>
</evidence>
<keyword evidence="2" id="KW-0560">Oxidoreductase</keyword>
<dbReference type="CDD" id="cd05259">
    <property type="entry name" value="PCBER_SDR_a"/>
    <property type="match status" value="1"/>
</dbReference>
<organism evidence="4 5">
    <name type="scientific">Corynespora cassiicola Philippines</name>
    <dbReference type="NCBI Taxonomy" id="1448308"/>
    <lineage>
        <taxon>Eukaryota</taxon>
        <taxon>Fungi</taxon>
        <taxon>Dikarya</taxon>
        <taxon>Ascomycota</taxon>
        <taxon>Pezizomycotina</taxon>
        <taxon>Dothideomycetes</taxon>
        <taxon>Pleosporomycetidae</taxon>
        <taxon>Pleosporales</taxon>
        <taxon>Corynesporascaceae</taxon>
        <taxon>Corynespora</taxon>
    </lineage>
</organism>
<dbReference type="Proteomes" id="UP000240883">
    <property type="component" value="Unassembled WGS sequence"/>
</dbReference>
<dbReference type="InterPro" id="IPR051609">
    <property type="entry name" value="NmrA/Isoflavone_reductase-like"/>
</dbReference>
<gene>
    <name evidence="4" type="ORF">BS50DRAFT_497082</name>
</gene>
<name>A0A2T2NJ31_CORCC</name>
<sequence>MSSFKNVMLIGASGNLGDPVLKEFRKSQYKVSVLARKESKSTYPEGVPVFNADYTDMNSLKAAMESQDVVICMVNPAAVSEQQILIDAAIAAGVKRYFPGEFGPYTRNEKFAEVNPYVLPVKTKVADYLLSKESQISWTGVVTGGFFDWGIETGFFGFDLASKTAALIDGGTSVFTSTTLPTIAKAVVAALDHAEETKNQYVFVSSFNLSQKNILEVIERVDGQKWSVEHLTFEEVVANGHKWIASGDFNGIKDLTRAAAFGKFALGDESSHGFWNDRLGLPKENVEEAVREIISGGKA</sequence>
<accession>A0A2T2NJ31</accession>
<evidence type="ECO:0000313" key="4">
    <source>
        <dbReference type="EMBL" id="PSN65048.1"/>
    </source>
</evidence>
<evidence type="ECO:0000313" key="5">
    <source>
        <dbReference type="Proteomes" id="UP000240883"/>
    </source>
</evidence>
<dbReference type="AlphaFoldDB" id="A0A2T2NJ31"/>
<reference evidence="4 5" key="1">
    <citation type="journal article" date="2018" name="Front. Microbiol.">
        <title>Genome-Wide Analysis of Corynespora cassiicola Leaf Fall Disease Putative Effectors.</title>
        <authorList>
            <person name="Lopez D."/>
            <person name="Ribeiro S."/>
            <person name="Label P."/>
            <person name="Fumanal B."/>
            <person name="Venisse J.S."/>
            <person name="Kohler A."/>
            <person name="de Oliveira R.R."/>
            <person name="Labutti K."/>
            <person name="Lipzen A."/>
            <person name="Lail K."/>
            <person name="Bauer D."/>
            <person name="Ohm R.A."/>
            <person name="Barry K.W."/>
            <person name="Spatafora J."/>
            <person name="Grigoriev I.V."/>
            <person name="Martin F.M."/>
            <person name="Pujade-Renaud V."/>
        </authorList>
    </citation>
    <scope>NUCLEOTIDE SEQUENCE [LARGE SCALE GENOMIC DNA]</scope>
    <source>
        <strain evidence="4 5">Philippines</strain>
    </source>
</reference>
<dbReference type="STRING" id="1448308.A0A2T2NJ31"/>
<dbReference type="OrthoDB" id="9984533at2759"/>
<proteinExistence type="predicted"/>
<evidence type="ECO:0000259" key="3">
    <source>
        <dbReference type="Pfam" id="PF05368"/>
    </source>
</evidence>
<dbReference type="Pfam" id="PF05368">
    <property type="entry name" value="NmrA"/>
    <property type="match status" value="1"/>
</dbReference>
<evidence type="ECO:0000256" key="2">
    <source>
        <dbReference type="ARBA" id="ARBA00023002"/>
    </source>
</evidence>
<dbReference type="InterPro" id="IPR036291">
    <property type="entry name" value="NAD(P)-bd_dom_sf"/>
</dbReference>